<accession>A0AAJ2X619</accession>
<dbReference type="AlphaFoldDB" id="A0AAJ2X619"/>
<sequence>MNVVNAARRFASSTTGKVSAGASSLVASGAAFAAGTGSPGAAVAGELASGKGDVMLVIGACAIILGAIILWAYVKRAH</sequence>
<dbReference type="EMBL" id="JAJFNJ020000003">
    <property type="protein sequence ID" value="MEC3889792.1"/>
    <property type="molecule type" value="Genomic_DNA"/>
</dbReference>
<dbReference type="Proteomes" id="UP001297361">
    <property type="component" value="Unassembled WGS sequence"/>
</dbReference>
<feature type="chain" id="PRO_5042559587" evidence="2">
    <location>
        <begin position="34"/>
        <end position="78"/>
    </location>
</feature>
<feature type="transmembrane region" description="Helical" evidence="1">
    <location>
        <begin position="54"/>
        <end position="74"/>
    </location>
</feature>
<evidence type="ECO:0000313" key="3">
    <source>
        <dbReference type="EMBL" id="MEC3889792.1"/>
    </source>
</evidence>
<evidence type="ECO:0000256" key="1">
    <source>
        <dbReference type="SAM" id="Phobius"/>
    </source>
</evidence>
<comment type="caution">
    <text evidence="3">The sequence shown here is derived from an EMBL/GenBank/DDBJ whole genome shotgun (WGS) entry which is preliminary data.</text>
</comment>
<evidence type="ECO:0000313" key="4">
    <source>
        <dbReference type="Proteomes" id="UP001297361"/>
    </source>
</evidence>
<dbReference type="RefSeq" id="WP_228427222.1">
    <property type="nucleotide sequence ID" value="NZ_JAJFNJ020000003.1"/>
</dbReference>
<keyword evidence="2" id="KW-0732">Signal</keyword>
<reference evidence="3" key="1">
    <citation type="submission" date="2021-10" db="EMBL/GenBank/DDBJ databases">
        <authorList>
            <person name="Hussein R."/>
            <person name="Harrison J."/>
            <person name="Studholme D.J."/>
            <person name="Vicente J."/>
            <person name="Grant M."/>
        </authorList>
    </citation>
    <scope>NUCLEOTIDE SEQUENCE</scope>
    <source>
        <strain evidence="3">NCPPB 2970</strain>
    </source>
</reference>
<keyword evidence="1" id="KW-0812">Transmembrane</keyword>
<protein>
    <submittedName>
        <fullName evidence="3">Uncharacterized protein</fullName>
    </submittedName>
</protein>
<keyword evidence="1" id="KW-0472">Membrane</keyword>
<gene>
    <name evidence="3" type="ORF">LLE72_019060</name>
</gene>
<proteinExistence type="predicted"/>
<reference evidence="3" key="2">
    <citation type="submission" date="2024-01" db="EMBL/GenBank/DDBJ databases">
        <title>Long-read genome sequencing of X. campestris pv. papavericola.</title>
        <authorList>
            <person name="Hussain R.M.F."/>
            <person name="Greer S."/>
            <person name="Harrison J."/>
            <person name="Grant M."/>
            <person name="Vicente J."/>
            <person name="Studholme D.J."/>
        </authorList>
    </citation>
    <scope>NUCLEOTIDE SEQUENCE</scope>
    <source>
        <strain evidence="3">NCPPB 2970</strain>
    </source>
</reference>
<keyword evidence="1" id="KW-1133">Transmembrane helix</keyword>
<evidence type="ECO:0000256" key="2">
    <source>
        <dbReference type="SAM" id="SignalP"/>
    </source>
</evidence>
<organism evidence="3 4">
    <name type="scientific">Xanthomonas campestris pv. papavericola</name>
    <dbReference type="NCBI Taxonomy" id="487881"/>
    <lineage>
        <taxon>Bacteria</taxon>
        <taxon>Pseudomonadati</taxon>
        <taxon>Pseudomonadota</taxon>
        <taxon>Gammaproteobacteria</taxon>
        <taxon>Lysobacterales</taxon>
        <taxon>Lysobacteraceae</taxon>
        <taxon>Xanthomonas</taxon>
    </lineage>
</organism>
<feature type="signal peptide" evidence="2">
    <location>
        <begin position="1"/>
        <end position="33"/>
    </location>
</feature>
<name>A0AAJ2X619_XANCA</name>